<feature type="compositionally biased region" description="Basic residues" evidence="9">
    <location>
        <begin position="160"/>
        <end position="170"/>
    </location>
</feature>
<protein>
    <submittedName>
        <fullName evidence="12">Uncharacterized protein</fullName>
    </submittedName>
</protein>
<feature type="compositionally biased region" description="Polar residues" evidence="9">
    <location>
        <begin position="124"/>
        <end position="133"/>
    </location>
</feature>
<dbReference type="GeneID" id="37041266"/>
<proteinExistence type="predicted"/>
<dbReference type="GO" id="GO:0140658">
    <property type="term" value="F:ATP-dependent chromatin remodeler activity"/>
    <property type="evidence" value="ECO:0007669"/>
    <property type="project" value="TreeGrafter"/>
</dbReference>
<dbReference type="SMART" id="SM01147">
    <property type="entry name" value="DUF1087"/>
    <property type="match status" value="1"/>
</dbReference>
<dbReference type="InterPro" id="IPR014001">
    <property type="entry name" value="Helicase_ATP-bd"/>
</dbReference>
<dbReference type="InterPro" id="IPR001965">
    <property type="entry name" value="Znf_PHD"/>
</dbReference>
<evidence type="ECO:0000313" key="13">
    <source>
        <dbReference type="Proteomes" id="UP000245768"/>
    </source>
</evidence>
<feature type="compositionally biased region" description="Acidic residues" evidence="9">
    <location>
        <begin position="230"/>
        <end position="241"/>
    </location>
</feature>
<keyword evidence="6" id="KW-0862">Zinc</keyword>
<dbReference type="InParanoid" id="A0A316YDJ9"/>
<dbReference type="GO" id="GO:0016887">
    <property type="term" value="F:ATP hydrolysis activity"/>
    <property type="evidence" value="ECO:0007669"/>
    <property type="project" value="TreeGrafter"/>
</dbReference>
<evidence type="ECO:0000256" key="6">
    <source>
        <dbReference type="ARBA" id="ARBA00022833"/>
    </source>
</evidence>
<feature type="domain" description="Helicase ATP-binding" evidence="10">
    <location>
        <begin position="969"/>
        <end position="1144"/>
    </location>
</feature>
<keyword evidence="13" id="KW-1185">Reference proteome</keyword>
<dbReference type="Proteomes" id="UP000245768">
    <property type="component" value="Unassembled WGS sequence"/>
</dbReference>
<dbReference type="InterPro" id="IPR001650">
    <property type="entry name" value="Helicase_C-like"/>
</dbReference>
<feature type="compositionally biased region" description="Basic residues" evidence="9">
    <location>
        <begin position="187"/>
        <end position="196"/>
    </location>
</feature>
<organism evidence="12 13">
    <name type="scientific">Acaromyces ingoldii</name>
    <dbReference type="NCBI Taxonomy" id="215250"/>
    <lineage>
        <taxon>Eukaryota</taxon>
        <taxon>Fungi</taxon>
        <taxon>Dikarya</taxon>
        <taxon>Basidiomycota</taxon>
        <taxon>Ustilaginomycotina</taxon>
        <taxon>Exobasidiomycetes</taxon>
        <taxon>Exobasidiales</taxon>
        <taxon>Cryptobasidiaceae</taxon>
        <taxon>Acaromyces</taxon>
    </lineage>
</organism>
<dbReference type="GO" id="GO:0000785">
    <property type="term" value="C:chromatin"/>
    <property type="evidence" value="ECO:0007669"/>
    <property type="project" value="TreeGrafter"/>
</dbReference>
<dbReference type="PROSITE" id="PS51192">
    <property type="entry name" value="HELICASE_ATP_BIND_1"/>
    <property type="match status" value="1"/>
</dbReference>
<dbReference type="InterPro" id="IPR000330">
    <property type="entry name" value="SNF2_N"/>
</dbReference>
<dbReference type="InterPro" id="IPR049730">
    <property type="entry name" value="SNF2/RAD54-like_C"/>
</dbReference>
<evidence type="ECO:0000259" key="10">
    <source>
        <dbReference type="PROSITE" id="PS51192"/>
    </source>
</evidence>
<dbReference type="GO" id="GO:0003682">
    <property type="term" value="F:chromatin binding"/>
    <property type="evidence" value="ECO:0007669"/>
    <property type="project" value="TreeGrafter"/>
</dbReference>
<feature type="region of interest" description="Disordered" evidence="9">
    <location>
        <begin position="1"/>
        <end position="386"/>
    </location>
</feature>
<dbReference type="CDD" id="cd17919">
    <property type="entry name" value="DEXHc_Snf"/>
    <property type="match status" value="1"/>
</dbReference>
<dbReference type="Gene3D" id="3.40.50.300">
    <property type="entry name" value="P-loop containing nucleotide triphosphate hydrolases"/>
    <property type="match status" value="1"/>
</dbReference>
<evidence type="ECO:0000256" key="1">
    <source>
        <dbReference type="ARBA" id="ARBA00004123"/>
    </source>
</evidence>
<reference evidence="12 13" key="1">
    <citation type="journal article" date="2018" name="Mol. Biol. Evol.">
        <title>Broad Genomic Sampling Reveals a Smut Pathogenic Ancestry of the Fungal Clade Ustilaginomycotina.</title>
        <authorList>
            <person name="Kijpornyongpan T."/>
            <person name="Mondo S.J."/>
            <person name="Barry K."/>
            <person name="Sandor L."/>
            <person name="Lee J."/>
            <person name="Lipzen A."/>
            <person name="Pangilinan J."/>
            <person name="LaButti K."/>
            <person name="Hainaut M."/>
            <person name="Henrissat B."/>
            <person name="Grigoriev I.V."/>
            <person name="Spatafora J.W."/>
            <person name="Aime M.C."/>
        </authorList>
    </citation>
    <scope>NUCLEOTIDE SEQUENCE [LARGE SCALE GENOMIC DNA]</scope>
    <source>
        <strain evidence="12 13">MCA 4198</strain>
    </source>
</reference>
<dbReference type="InterPro" id="IPR009463">
    <property type="entry name" value="DUF1087"/>
</dbReference>
<dbReference type="InterPro" id="IPR027417">
    <property type="entry name" value="P-loop_NTPase"/>
</dbReference>
<evidence type="ECO:0000256" key="5">
    <source>
        <dbReference type="ARBA" id="ARBA00022801"/>
    </source>
</evidence>
<evidence type="ECO:0000256" key="8">
    <source>
        <dbReference type="ARBA" id="ARBA00023242"/>
    </source>
</evidence>
<feature type="compositionally biased region" description="Low complexity" evidence="9">
    <location>
        <begin position="465"/>
        <end position="474"/>
    </location>
</feature>
<dbReference type="GO" id="GO:0008270">
    <property type="term" value="F:zinc ion binding"/>
    <property type="evidence" value="ECO:0007669"/>
    <property type="project" value="UniProtKB-KW"/>
</dbReference>
<dbReference type="OrthoDB" id="5857104at2759"/>
<dbReference type="GO" id="GO:0005524">
    <property type="term" value="F:ATP binding"/>
    <property type="evidence" value="ECO:0007669"/>
    <property type="project" value="UniProtKB-KW"/>
</dbReference>
<evidence type="ECO:0000256" key="4">
    <source>
        <dbReference type="ARBA" id="ARBA00022771"/>
    </source>
</evidence>
<evidence type="ECO:0000313" key="12">
    <source>
        <dbReference type="EMBL" id="PWN87710.1"/>
    </source>
</evidence>
<feature type="compositionally biased region" description="Low complexity" evidence="9">
    <location>
        <begin position="2071"/>
        <end position="2086"/>
    </location>
</feature>
<dbReference type="CDD" id="cd18793">
    <property type="entry name" value="SF2_C_SNF"/>
    <property type="match status" value="1"/>
</dbReference>
<dbReference type="SUPFAM" id="SSF52540">
    <property type="entry name" value="P-loop containing nucleoside triphosphate hydrolases"/>
    <property type="match status" value="2"/>
</dbReference>
<dbReference type="GO" id="GO:0003677">
    <property type="term" value="F:DNA binding"/>
    <property type="evidence" value="ECO:0007669"/>
    <property type="project" value="TreeGrafter"/>
</dbReference>
<feature type="compositionally biased region" description="Basic residues" evidence="9">
    <location>
        <begin position="360"/>
        <end position="370"/>
    </location>
</feature>
<dbReference type="InterPro" id="IPR038718">
    <property type="entry name" value="SNF2-like_sf"/>
</dbReference>
<feature type="compositionally biased region" description="Polar residues" evidence="9">
    <location>
        <begin position="2043"/>
        <end position="2055"/>
    </location>
</feature>
<dbReference type="PROSITE" id="PS51194">
    <property type="entry name" value="HELICASE_CTER"/>
    <property type="match status" value="1"/>
</dbReference>
<keyword evidence="7" id="KW-0067">ATP-binding</keyword>
<evidence type="ECO:0000256" key="3">
    <source>
        <dbReference type="ARBA" id="ARBA00022741"/>
    </source>
</evidence>
<evidence type="ECO:0000256" key="2">
    <source>
        <dbReference type="ARBA" id="ARBA00022723"/>
    </source>
</evidence>
<evidence type="ECO:0000259" key="11">
    <source>
        <dbReference type="PROSITE" id="PS51194"/>
    </source>
</evidence>
<dbReference type="InterPro" id="IPR016197">
    <property type="entry name" value="Chromo-like_dom_sf"/>
</dbReference>
<dbReference type="SUPFAM" id="SSF54160">
    <property type="entry name" value="Chromo domain-like"/>
    <property type="match status" value="1"/>
</dbReference>
<feature type="compositionally biased region" description="Acidic residues" evidence="9">
    <location>
        <begin position="75"/>
        <end position="89"/>
    </location>
</feature>
<dbReference type="SMART" id="SM00490">
    <property type="entry name" value="HELICc"/>
    <property type="match status" value="1"/>
</dbReference>
<feature type="compositionally biased region" description="Acidic residues" evidence="9">
    <location>
        <begin position="270"/>
        <end position="279"/>
    </location>
</feature>
<feature type="region of interest" description="Disordered" evidence="9">
    <location>
        <begin position="429"/>
        <end position="485"/>
    </location>
</feature>
<evidence type="ECO:0000256" key="7">
    <source>
        <dbReference type="ARBA" id="ARBA00022840"/>
    </source>
</evidence>
<feature type="compositionally biased region" description="Basic and acidic residues" evidence="9">
    <location>
        <begin position="1"/>
        <end position="10"/>
    </location>
</feature>
<feature type="compositionally biased region" description="Low complexity" evidence="9">
    <location>
        <begin position="1924"/>
        <end position="1938"/>
    </location>
</feature>
<feature type="compositionally biased region" description="Low complexity" evidence="9">
    <location>
        <begin position="43"/>
        <end position="52"/>
    </location>
</feature>
<dbReference type="EMBL" id="KZ819639">
    <property type="protein sequence ID" value="PWN87710.1"/>
    <property type="molecule type" value="Genomic_DNA"/>
</dbReference>
<keyword evidence="4" id="KW-0863">Zinc-finger</keyword>
<keyword evidence="5" id="KW-0378">Hydrolase</keyword>
<feature type="compositionally biased region" description="Low complexity" evidence="9">
    <location>
        <begin position="2002"/>
        <end position="2028"/>
    </location>
</feature>
<dbReference type="PANTHER" id="PTHR45623">
    <property type="entry name" value="CHROMODOMAIN-HELICASE-DNA-BINDING PROTEIN 3-RELATED-RELATED"/>
    <property type="match status" value="1"/>
</dbReference>
<feature type="compositionally biased region" description="Low complexity" evidence="9">
    <location>
        <begin position="11"/>
        <end position="30"/>
    </location>
</feature>
<feature type="region of interest" description="Disordered" evidence="9">
    <location>
        <begin position="1913"/>
        <end position="2089"/>
    </location>
</feature>
<dbReference type="RefSeq" id="XP_025374908.1">
    <property type="nucleotide sequence ID" value="XM_025519350.1"/>
</dbReference>
<keyword evidence="3" id="KW-0547">Nucleotide-binding</keyword>
<dbReference type="Pfam" id="PF00271">
    <property type="entry name" value="Helicase_C"/>
    <property type="match status" value="1"/>
</dbReference>
<comment type="subcellular location">
    <subcellularLocation>
        <location evidence="1">Nucleus</location>
    </subcellularLocation>
</comment>
<dbReference type="GO" id="GO:0042393">
    <property type="term" value="F:histone binding"/>
    <property type="evidence" value="ECO:0007669"/>
    <property type="project" value="TreeGrafter"/>
</dbReference>
<name>A0A316YDJ9_9BASI</name>
<feature type="compositionally biased region" description="Polar residues" evidence="9">
    <location>
        <begin position="172"/>
        <end position="182"/>
    </location>
</feature>
<evidence type="ECO:0000256" key="9">
    <source>
        <dbReference type="SAM" id="MobiDB-lite"/>
    </source>
</evidence>
<feature type="compositionally biased region" description="Low complexity" evidence="9">
    <location>
        <begin position="338"/>
        <end position="352"/>
    </location>
</feature>
<keyword evidence="2" id="KW-0479">Metal-binding</keyword>
<keyword evidence="8" id="KW-0539">Nucleus</keyword>
<dbReference type="Pfam" id="PF00176">
    <property type="entry name" value="SNF2-rel_dom"/>
    <property type="match status" value="1"/>
</dbReference>
<dbReference type="Gene3D" id="3.40.50.10810">
    <property type="entry name" value="Tandem AAA-ATPase domain"/>
    <property type="match status" value="1"/>
</dbReference>
<sequence>MPALRADARLARLSASRVDGARSTRASARATRADASSRRRADGAGPSSSSRALTIDSDDSDKEVGSESSKPVVQSDEEEDELEDDEEDAAAAAARRRWAQATPTPSSSRPTRSRRQHQSDSKSKTMSRSNGKAKSSHKAGRQAPVKLVIDLTTASDEGPKKRKRGGKRRNAIASSDVESASTDDQRMKRKRARRKTRREEDEIRNRSGRTAARQAKGKLKVAPALRFLADDEEDSDFEEESSPSTSERSSGTWSRDRGALRDFVISDGDGGSEDDETEETSLTPPRLTRSMRRSGKAASSALKTRSGRNKCRGSPAKTRSGRGPGPPRKRTPHHRLATSSESDTSEDVSPTSESDEGPRRPRKRAIGRKAKATDGANSIGRPRKLPHLFMDLSALDKDDRDKFVPMLGIPDVPKERISEFLARRTHRTSAKYGFESDQEDGEKSEDTVPHSGGEQGGRRRRRLRGSSILSGGEELTSDDERADAVEPKDKHWDSCACGRKPSHLILRKLLRRREALSQRDRRSRRRYADDLSPFEKNEEKILEMEDAGGWLECSSCSASLHWACLAPSRQRRILANINIEEQARCRALNKEEEYQQVEGFEATEMLTTIECDNCFHPWGWRCIICNSDRDANPQNQVGLLFRCKRCLRACHYECLQQVEGDDTLNEAAVARQTNEWKCLDCESWSDVEQIIAWRPCETPNVAPEPATVPGQPTPIYTASNDLPREYLVKFKHQSYRETQWVPHRWLKIVSASLLSRFLRYGSGVELEGGHSSSSQSALTGPPRKRINFVTDDMGEVEAGPPAPAPDAQERIPSSWKTPERILDVFFRASSVEGLSDSAPRPQKRRIYHTHQQQIADELKSNTNLVHIDDVDEDLLSPDDAEERIDWVAKCLIKWQDVDYQKSTWENVPDGDDPDFLVSFRTFLQGRQVDLPDFEPRSKRIKYQELYEQPTYVAGGELLDFQLEGLNWLRYGWMTDQPKILADEMGLGKTIQIISFIGSLHHEFNRGPVLIVVPNSTLPNWVRELEKWLPSLRVVPFWGGKDSRAVVEQYELFHSKEQEGRQPLKAHVVITSDSTARLSLDVLDRVPTWEALIVDEGQSLKAGDGGLLYQKLASLDTVYRLIMTGTPLNNNIGELFHLLKFLKPGDEWDAIGKLRRKYEILTPELVDELQPKLKPFFLRRLKQQVANLPPKIEIFVPVSLKPVQKRIYKSLIESNVKDIQALIASKGSKARRKKAVTSLNNILMQLRKCIQHPYLVAPDLGEFDLDDGVQEVQEHERLILASAKMTLLRQMLPKLKARGHRVLIFSQFVIHLELVEAFVQGEGYSYLRLDGQVGQRQRQRGIDAFNAPGSDIFLYLLSTRAGGVGINLAAADTVIMLDPDFNPHVDMQAISRAHRIGQTKRVLVFRLLAKMTAEQRIIEMARKKLVLDHLIVQNLDNESSSRAEELEDILRYGAKALFDQDGTEENERDIKYNDEEVEALINRAETEEVDGEDEERSDPLGALALPAVFEQPAMTEDDNAEQQMAAEERLDIGDADFWEELLANSAKQNEHSTSEITLEGQTGRGKRVRRPVKYFQASMGPDRDDDITVTRKRKKKGRQQGGGSESEDASFDEEQLRRSESPDDLEGQVVNDRNALAEGKFKRIKYPRPPETPIKKKKSQRTEETDEAFAVLTRLPHSILRDVLDATGPVPEPTAPAERPQLTNAHCVFFHKALNYPMNLFPHAFMLVESRHLPAQVIDLPDEGARLLNKQVVASHLFNAARRALAAWKRVAGHYAQDLEAPSHHRQHLNELRVLLMTTDSGRQLSHQEAEQFCEHVRQMAVPDLDMLAAAAVRIPGAAVQHQALQRIFWRVENEFSKQRALLSLQIPKVSMADRLRAIAGTSTSPFARGNVKVSFTDFTVRNEVRKTATQIINANEKGVTKPNARSSDGTSAGDSSGRYRVQIDENAYKRRKPGRPPGSGKGAKSTEQATNKRAEMSAQERALAAAGLLPDGNIRETPAPGPSTSAVASTSASAVAVPRPRPTPVRQSAPESRGPVAVVTESAPVQPQATGTTTAAVRLAGPSVANSNGQNSASTNTRPPSTSNSAAHKRDEKCFICENSPYHYISKCPFLLDPLAARDRFNHLLDTVVLDRTRTKEERQGMRRLLIFLKYALDKREEGGGLREMVSQEEIV</sequence>
<feature type="domain" description="Helicase C-terminal" evidence="11">
    <location>
        <begin position="1286"/>
        <end position="1438"/>
    </location>
</feature>
<accession>A0A316YDJ9</accession>
<dbReference type="SMART" id="SM00249">
    <property type="entry name" value="PHD"/>
    <property type="match status" value="2"/>
</dbReference>
<feature type="compositionally biased region" description="Basic and acidic residues" evidence="9">
    <location>
        <begin position="31"/>
        <end position="42"/>
    </location>
</feature>
<dbReference type="STRING" id="215250.A0A316YDJ9"/>
<feature type="compositionally biased region" description="Basic residues" evidence="9">
    <location>
        <begin position="327"/>
        <end position="336"/>
    </location>
</feature>
<gene>
    <name evidence="12" type="ORF">FA10DRAFT_244609</name>
</gene>
<dbReference type="SMART" id="SM00487">
    <property type="entry name" value="DEXDc"/>
    <property type="match status" value="1"/>
</dbReference>
<feature type="region of interest" description="Disordered" evidence="9">
    <location>
        <begin position="1544"/>
        <end position="1662"/>
    </location>
</feature>
<dbReference type="GO" id="GO:0005634">
    <property type="term" value="C:nucleus"/>
    <property type="evidence" value="ECO:0007669"/>
    <property type="project" value="UniProtKB-SubCell"/>
</dbReference>
<dbReference type="PANTHER" id="PTHR45623:SF17">
    <property type="entry name" value="CHROMODOMAIN-HELICASE-DNA-BINDING PROTEIN 3-RELATED"/>
    <property type="match status" value="1"/>
</dbReference>